<evidence type="ECO:0000313" key="2">
    <source>
        <dbReference type="EMBL" id="MBF8808227.1"/>
    </source>
</evidence>
<name>A0A931B2V5_9ENTE</name>
<feature type="domain" description="KAP NTPase" evidence="1">
    <location>
        <begin position="72"/>
        <end position="158"/>
    </location>
</feature>
<sequence length="168" mass="19574">MNTCNHPIIFGKLSVILCQKDKQENLLKDLKGHAFLTPQKDFILIQKNWPLFPYLKVKDQVLLNLSENKKERLAYQEKLKIDSLLLNKESDQLSLFEKIKLQLLHALLAKKEKIIIEDLLDRLSVSDTQELLDLLNYVAKSKKIAILLLTHDETIAHSPYITHLHDER</sequence>
<reference evidence="2" key="1">
    <citation type="submission" date="2020-09" db="EMBL/GenBank/DDBJ databases">
        <title>Genomic insights into the novelty and pathogenicity of a unique biofilm-forming Enterococcus sp. bacteria (Enterococcus lacertideformus) identified in reptiles.</title>
        <authorList>
            <person name="Agius J.E."/>
            <person name="Phalen D.N."/>
            <person name="Rose K."/>
            <person name="Eden J.-S."/>
        </authorList>
    </citation>
    <scope>NUCLEOTIDE SEQUENCE</scope>
    <source>
        <strain evidence="2">PHRS 0518</strain>
    </source>
</reference>
<gene>
    <name evidence="2" type="ORF">IC227_07820</name>
</gene>
<protein>
    <recommendedName>
        <fullName evidence="1">KAP NTPase domain-containing protein</fullName>
    </recommendedName>
</protein>
<evidence type="ECO:0000313" key="3">
    <source>
        <dbReference type="Proteomes" id="UP000637757"/>
    </source>
</evidence>
<proteinExistence type="predicted"/>
<accession>A0A931B2V5</accession>
<dbReference type="AlphaFoldDB" id="A0A931B2V5"/>
<comment type="caution">
    <text evidence="2">The sequence shown here is derived from an EMBL/GenBank/DDBJ whole genome shotgun (WGS) entry which is preliminary data.</text>
</comment>
<dbReference type="InterPro" id="IPR011646">
    <property type="entry name" value="KAP_P-loop"/>
</dbReference>
<dbReference type="EMBL" id="JADAKE010000016">
    <property type="protein sequence ID" value="MBF8808227.1"/>
    <property type="molecule type" value="Genomic_DNA"/>
</dbReference>
<dbReference type="Gene3D" id="3.40.50.300">
    <property type="entry name" value="P-loop containing nucleotide triphosphate hydrolases"/>
    <property type="match status" value="1"/>
</dbReference>
<keyword evidence="3" id="KW-1185">Reference proteome</keyword>
<dbReference type="InterPro" id="IPR027417">
    <property type="entry name" value="P-loop_NTPase"/>
</dbReference>
<dbReference type="Pfam" id="PF07693">
    <property type="entry name" value="KAP_NTPase"/>
    <property type="match status" value="1"/>
</dbReference>
<evidence type="ECO:0000259" key="1">
    <source>
        <dbReference type="Pfam" id="PF07693"/>
    </source>
</evidence>
<dbReference type="SUPFAM" id="SSF52540">
    <property type="entry name" value="P-loop containing nucleoside triphosphate hydrolases"/>
    <property type="match status" value="1"/>
</dbReference>
<dbReference type="Proteomes" id="UP000637757">
    <property type="component" value="Unassembled WGS sequence"/>
</dbReference>
<organism evidence="2 3">
    <name type="scientific">Enterococcus lacertideformus</name>
    <dbReference type="NCBI Taxonomy" id="2771493"/>
    <lineage>
        <taxon>Bacteria</taxon>
        <taxon>Bacillati</taxon>
        <taxon>Bacillota</taxon>
        <taxon>Bacilli</taxon>
        <taxon>Lactobacillales</taxon>
        <taxon>Enterococcaceae</taxon>
        <taxon>Enterococcus</taxon>
    </lineage>
</organism>